<reference evidence="1 2" key="1">
    <citation type="submission" date="2019-03" db="EMBL/GenBank/DDBJ databases">
        <title>Genomic Encyclopedia of Type Strains, Phase IV (KMG-IV): sequencing the most valuable type-strain genomes for metagenomic binning, comparative biology and taxonomic classification.</title>
        <authorList>
            <person name="Goeker M."/>
        </authorList>
    </citation>
    <scope>NUCLEOTIDE SEQUENCE [LARGE SCALE GENOMIC DNA]</scope>
    <source>
        <strain evidence="1 2">DSM 25287</strain>
    </source>
</reference>
<evidence type="ECO:0000313" key="2">
    <source>
        <dbReference type="Proteomes" id="UP000295765"/>
    </source>
</evidence>
<protein>
    <submittedName>
        <fullName evidence="1">Bacteriophage lambda head decoration protein D</fullName>
    </submittedName>
</protein>
<dbReference type="RefSeq" id="WP_132538802.1">
    <property type="nucleotide sequence ID" value="NZ_SLWY01000003.1"/>
</dbReference>
<accession>A0A4V2SDE2</accession>
<sequence>MSVLTETPRPGEFIISEANGSLSRETVVIASGQNLSACAVLGKVTASGKYKELNPAASDGTQIAAGVLVAAVNATAGDIAAAAVVRLAEVNKERMVWKSGATSGEQATALTQLASAYVIAR</sequence>
<dbReference type="Proteomes" id="UP000295765">
    <property type="component" value="Unassembled WGS sequence"/>
</dbReference>
<dbReference type="Gene3D" id="2.40.300.10">
    <property type="entry name" value="Head decoration protein D"/>
    <property type="match status" value="1"/>
</dbReference>
<dbReference type="InterPro" id="IPR004195">
    <property type="entry name" value="Head_decoration_D"/>
</dbReference>
<proteinExistence type="predicted"/>
<comment type="caution">
    <text evidence="1">The sequence shown here is derived from an EMBL/GenBank/DDBJ whole genome shotgun (WGS) entry which is preliminary data.</text>
</comment>
<name>A0A4V2SDE2_9GAMM</name>
<dbReference type="Pfam" id="PF02924">
    <property type="entry name" value="HDPD"/>
    <property type="match status" value="1"/>
</dbReference>
<gene>
    <name evidence="1" type="ORF">EV699_103126</name>
</gene>
<dbReference type="EMBL" id="SLWY01000003">
    <property type="protein sequence ID" value="TCO83077.1"/>
    <property type="molecule type" value="Genomic_DNA"/>
</dbReference>
<dbReference type="OrthoDB" id="9099687at2"/>
<organism evidence="1 2">
    <name type="scientific">Plasticicumulans lactativorans</name>
    <dbReference type="NCBI Taxonomy" id="1133106"/>
    <lineage>
        <taxon>Bacteria</taxon>
        <taxon>Pseudomonadati</taxon>
        <taxon>Pseudomonadota</taxon>
        <taxon>Gammaproteobacteria</taxon>
        <taxon>Candidatus Competibacteraceae</taxon>
        <taxon>Plasticicumulans</taxon>
    </lineage>
</organism>
<dbReference type="AlphaFoldDB" id="A0A4V2SDE2"/>
<evidence type="ECO:0000313" key="1">
    <source>
        <dbReference type="EMBL" id="TCO83077.1"/>
    </source>
</evidence>
<keyword evidence="2" id="KW-1185">Reference proteome</keyword>